<organism evidence="1 2">
    <name type="scientific">Aquirufa salirivi</name>
    <dbReference type="NCBI Taxonomy" id="3104729"/>
    <lineage>
        <taxon>Bacteria</taxon>
        <taxon>Pseudomonadati</taxon>
        <taxon>Bacteroidota</taxon>
        <taxon>Cytophagia</taxon>
        <taxon>Cytophagales</taxon>
        <taxon>Flectobacillaceae</taxon>
        <taxon>Aquirufa</taxon>
    </lineage>
</organism>
<accession>A0ABW8RWW2</accession>
<evidence type="ECO:0000313" key="1">
    <source>
        <dbReference type="EMBL" id="MFL0162062.1"/>
    </source>
</evidence>
<keyword evidence="2" id="KW-1185">Reference proteome</keyword>
<gene>
    <name evidence="1" type="ORF">U0R11_06630</name>
</gene>
<dbReference type="Proteomes" id="UP001623558">
    <property type="component" value="Unassembled WGS sequence"/>
</dbReference>
<reference evidence="1 2" key="1">
    <citation type="submission" date="2024-07" db="EMBL/GenBank/DDBJ databases">
        <authorList>
            <person name="Pitt A."/>
            <person name="Hahn M.W."/>
        </authorList>
    </citation>
    <scope>NUCLEOTIDE SEQUENCE [LARGE SCALE GENOMIC DNA]</scope>
    <source>
        <strain evidence="1 2">1-SAACH-A3</strain>
    </source>
</reference>
<dbReference type="RefSeq" id="WP_406750765.1">
    <property type="nucleotide sequence ID" value="NZ_JBEWZH010000004.1"/>
</dbReference>
<protein>
    <submittedName>
        <fullName evidence="1">Uncharacterized protein</fullName>
    </submittedName>
</protein>
<proteinExistence type="predicted"/>
<evidence type="ECO:0000313" key="2">
    <source>
        <dbReference type="Proteomes" id="UP001623558"/>
    </source>
</evidence>
<dbReference type="EMBL" id="JBEWZH010000004">
    <property type="protein sequence ID" value="MFL0162062.1"/>
    <property type="molecule type" value="Genomic_DNA"/>
</dbReference>
<sequence length="268" mass="30688">MSFYPLFNINENKGFVTLANFSPNNWEKVHEGTKDVSAYHTDGKKWQIDDMGTMIENELRVFEAPDFASLHAEEHDGTRIEELVLLELRLDKLAKPLDELPNSILPANHWPESRATIGFKAENSRVSYQGEINPTPPKSTLLTFHPFIQFDDIHNYFVFVNIEKSPQHRWSEMEIFHSESGKKIDSKKVRNNAANIIKLDEYGFTPDNLPVFYCKSMAGIPFGFGQSISTGMLSLEHTHPPASLTLHGNRFFSQRDIKIAWVKHLNIS</sequence>
<comment type="caution">
    <text evidence="1">The sequence shown here is derived from an EMBL/GenBank/DDBJ whole genome shotgun (WGS) entry which is preliminary data.</text>
</comment>
<name>A0ABW8RWW2_9BACT</name>